<gene>
    <name evidence="3" type="ORF">L3049_16670</name>
</gene>
<dbReference type="Pfam" id="PF25218">
    <property type="entry name" value="TseH"/>
    <property type="match status" value="1"/>
</dbReference>
<dbReference type="InterPro" id="IPR057382">
    <property type="entry name" value="TseH"/>
</dbReference>
<feature type="domain" description="Type VI secretion system effector TseH-like" evidence="2">
    <location>
        <begin position="11"/>
        <end position="171"/>
    </location>
</feature>
<keyword evidence="4" id="KW-1185">Reference proteome</keyword>
<proteinExistence type="predicted"/>
<name>A0ABT5VWF3_9BACT</name>
<accession>A0ABT5VWF3</accession>
<dbReference type="Proteomes" id="UP001528920">
    <property type="component" value="Unassembled WGS sequence"/>
</dbReference>
<reference evidence="3 4" key="1">
    <citation type="submission" date="2022-01" db="EMBL/GenBank/DDBJ databases">
        <title>Labilibaculum sp. nov, a marine bacterium isolated from Antarctica.</title>
        <authorList>
            <person name="Dai W."/>
        </authorList>
    </citation>
    <scope>NUCLEOTIDE SEQUENCE [LARGE SCALE GENOMIC DNA]</scope>
    <source>
        <strain evidence="3 4">DW002</strain>
    </source>
</reference>
<sequence>MPKNNKCAGFAIAIAWPETYCKQPGYWYDRFTNLLGFSNNHYYKVGHAALVLISSETKKCHYFDFGRYITPFQHGRVRSEITEHGLKVNTLAQISKDGQRIENFNEILRELQLNHECHGEGALHASYSLIEFEKAYQKVLQLQRRGPIQYGPFKYKGSNCSRFVNTSILSGEPQWKHAFRLKYFVPLTPTPLNNVNALPNKVVIPKLLKTKAFCPAPISDKRKLKLTLEEPPKKNNIPDNAIWLSGEGSGSWFVVNQHLKNYQISRYGPEGDLECKGLFKIAGYSHFDLKLPFKIDYLSHCERVIINQSNNLIALTRIADKN</sequence>
<feature type="domain" description="DUF6695" evidence="1">
    <location>
        <begin position="241"/>
        <end position="317"/>
    </location>
</feature>
<dbReference type="EMBL" id="JAKJSC010000005">
    <property type="protein sequence ID" value="MDE5419627.1"/>
    <property type="molecule type" value="Genomic_DNA"/>
</dbReference>
<dbReference type="InterPro" id="IPR046517">
    <property type="entry name" value="DUF6695"/>
</dbReference>
<comment type="caution">
    <text evidence="3">The sequence shown here is derived from an EMBL/GenBank/DDBJ whole genome shotgun (WGS) entry which is preliminary data.</text>
</comment>
<evidence type="ECO:0000259" key="2">
    <source>
        <dbReference type="Pfam" id="PF25218"/>
    </source>
</evidence>
<dbReference type="Pfam" id="PF20405">
    <property type="entry name" value="DUF6695"/>
    <property type="match status" value="1"/>
</dbReference>
<dbReference type="RefSeq" id="WP_275110957.1">
    <property type="nucleotide sequence ID" value="NZ_JAKJSC010000005.1"/>
</dbReference>
<evidence type="ECO:0000259" key="1">
    <source>
        <dbReference type="Pfam" id="PF20405"/>
    </source>
</evidence>
<organism evidence="3 4">
    <name type="scientific">Paralabilibaculum antarcticum</name>
    <dbReference type="NCBI Taxonomy" id="2912572"/>
    <lineage>
        <taxon>Bacteria</taxon>
        <taxon>Pseudomonadati</taxon>
        <taxon>Bacteroidota</taxon>
        <taxon>Bacteroidia</taxon>
        <taxon>Marinilabiliales</taxon>
        <taxon>Marinifilaceae</taxon>
        <taxon>Paralabilibaculum</taxon>
    </lineage>
</organism>
<protein>
    <submittedName>
        <fullName evidence="3">Uncharacterized protein</fullName>
    </submittedName>
</protein>
<evidence type="ECO:0000313" key="4">
    <source>
        <dbReference type="Proteomes" id="UP001528920"/>
    </source>
</evidence>
<evidence type="ECO:0000313" key="3">
    <source>
        <dbReference type="EMBL" id="MDE5419627.1"/>
    </source>
</evidence>